<accession>A0A0K2V9V8</accession>
<evidence type="ECO:0000313" key="2">
    <source>
        <dbReference type="EMBL" id="CDW46716.1"/>
    </source>
</evidence>
<evidence type="ECO:0000256" key="1">
    <source>
        <dbReference type="SAM" id="MobiDB-lite"/>
    </source>
</evidence>
<dbReference type="EMBL" id="HACA01029355">
    <property type="protein sequence ID" value="CDW46716.1"/>
    <property type="molecule type" value="Transcribed_RNA"/>
</dbReference>
<reference evidence="2" key="1">
    <citation type="submission" date="2014-05" db="EMBL/GenBank/DDBJ databases">
        <authorList>
            <person name="Chronopoulou M."/>
        </authorList>
    </citation>
    <scope>NUCLEOTIDE SEQUENCE</scope>
    <source>
        <tissue evidence="2">Whole organism</tissue>
    </source>
</reference>
<sequence length="67" mass="7371">MELVEKMEGKKNAELIAIIINHLSEYRCDPKGFDFAASGPTLPCTKDKELSPTNAGHLEECPPPPFT</sequence>
<proteinExistence type="predicted"/>
<feature type="region of interest" description="Disordered" evidence="1">
    <location>
        <begin position="47"/>
        <end position="67"/>
    </location>
</feature>
<dbReference type="AlphaFoldDB" id="A0A0K2V9V8"/>
<organism evidence="2">
    <name type="scientific">Lepeophtheirus salmonis</name>
    <name type="common">Salmon louse</name>
    <name type="synonym">Caligus salmonis</name>
    <dbReference type="NCBI Taxonomy" id="72036"/>
    <lineage>
        <taxon>Eukaryota</taxon>
        <taxon>Metazoa</taxon>
        <taxon>Ecdysozoa</taxon>
        <taxon>Arthropoda</taxon>
        <taxon>Crustacea</taxon>
        <taxon>Multicrustacea</taxon>
        <taxon>Hexanauplia</taxon>
        <taxon>Copepoda</taxon>
        <taxon>Siphonostomatoida</taxon>
        <taxon>Caligidae</taxon>
        <taxon>Lepeophtheirus</taxon>
    </lineage>
</organism>
<name>A0A0K2V9V8_LEPSM</name>
<protein>
    <submittedName>
        <fullName evidence="2">Uncharacterized protein</fullName>
    </submittedName>
</protein>